<protein>
    <submittedName>
        <fullName evidence="2">Uncharacterized protein</fullName>
    </submittedName>
</protein>
<name>A0AC35G9J6_9BILA</name>
<evidence type="ECO:0000313" key="2">
    <source>
        <dbReference type="WBParaSite" id="PS1159_v2.g2786.t1"/>
    </source>
</evidence>
<dbReference type="Proteomes" id="UP000887580">
    <property type="component" value="Unplaced"/>
</dbReference>
<accession>A0AC35G9J6</accession>
<sequence>MCIFFKRKKKDKGSVNAGSGSQTQTQTTGEHASQGKEKPKLQQEKRNGINEVHRKIKNSADVTIEEQKYQMAKAQKALGLCPNTALIERIAERDKLIEKTQDKSLTKSVMSAKGDISFSFSKRKKLSKDDDTVAPDFGCNTPNPVEEELLEEDQADDIPNSENYMYNRKEIVYTCHAMIRSAGKLDITDVVATEDVKLSDAQENAKWDPYAPLKELQTRDMFNCATLRQNTLISNTLAMPSDTEKAKFDKKQQTTQEGNHKKNKKVVINLPALDLSEFNDLTVVSQTQSISTKRAASIGSGKSKKEKISTVTTQEKIQPKSNAVKSKESYKTGGKSAERKLSAPKKK</sequence>
<dbReference type="WBParaSite" id="PS1159_v2.g2786.t1">
    <property type="protein sequence ID" value="PS1159_v2.g2786.t1"/>
    <property type="gene ID" value="PS1159_v2.g2786"/>
</dbReference>
<organism evidence="1 2">
    <name type="scientific">Panagrolaimus sp. PS1159</name>
    <dbReference type="NCBI Taxonomy" id="55785"/>
    <lineage>
        <taxon>Eukaryota</taxon>
        <taxon>Metazoa</taxon>
        <taxon>Ecdysozoa</taxon>
        <taxon>Nematoda</taxon>
        <taxon>Chromadorea</taxon>
        <taxon>Rhabditida</taxon>
        <taxon>Tylenchina</taxon>
        <taxon>Panagrolaimomorpha</taxon>
        <taxon>Panagrolaimoidea</taxon>
        <taxon>Panagrolaimidae</taxon>
        <taxon>Panagrolaimus</taxon>
    </lineage>
</organism>
<reference evidence="2" key="1">
    <citation type="submission" date="2022-11" db="UniProtKB">
        <authorList>
            <consortium name="WormBaseParasite"/>
        </authorList>
    </citation>
    <scope>IDENTIFICATION</scope>
</reference>
<evidence type="ECO:0000313" key="1">
    <source>
        <dbReference type="Proteomes" id="UP000887580"/>
    </source>
</evidence>
<proteinExistence type="predicted"/>